<accession>X0ZZH6</accession>
<keyword evidence="1" id="KW-1133">Transmembrane helix</keyword>
<organism evidence="2">
    <name type="scientific">marine sediment metagenome</name>
    <dbReference type="NCBI Taxonomy" id="412755"/>
    <lineage>
        <taxon>unclassified sequences</taxon>
        <taxon>metagenomes</taxon>
        <taxon>ecological metagenomes</taxon>
    </lineage>
</organism>
<keyword evidence="1" id="KW-0472">Membrane</keyword>
<evidence type="ECO:0000313" key="2">
    <source>
        <dbReference type="EMBL" id="GAG65868.1"/>
    </source>
</evidence>
<gene>
    <name evidence="2" type="ORF">S01H4_17931</name>
</gene>
<sequence>MDFDSSKTLSYKFSILISLIFIIYYIATHSNPDTCKAMNDILRSTDTYLDQKHKFQTKLDLFIEIVGTYGRIICIILYGNDEGSFPEEKQLQYKTYRSQITIILLKLTNELFNFTQNGITLTEHPIINQINDLRVTLDL</sequence>
<keyword evidence="1" id="KW-0812">Transmembrane</keyword>
<proteinExistence type="predicted"/>
<dbReference type="AlphaFoldDB" id="X0ZZH6"/>
<protein>
    <submittedName>
        <fullName evidence="2">Uncharacterized protein</fullName>
    </submittedName>
</protein>
<evidence type="ECO:0000256" key="1">
    <source>
        <dbReference type="SAM" id="Phobius"/>
    </source>
</evidence>
<name>X0ZZH6_9ZZZZ</name>
<comment type="caution">
    <text evidence="2">The sequence shown here is derived from an EMBL/GenBank/DDBJ whole genome shotgun (WGS) entry which is preliminary data.</text>
</comment>
<feature type="transmembrane region" description="Helical" evidence="1">
    <location>
        <begin position="9"/>
        <end position="27"/>
    </location>
</feature>
<dbReference type="EMBL" id="BART01007928">
    <property type="protein sequence ID" value="GAG65868.1"/>
    <property type="molecule type" value="Genomic_DNA"/>
</dbReference>
<reference evidence="2" key="1">
    <citation type="journal article" date="2014" name="Front. Microbiol.">
        <title>High frequency of phylogenetically diverse reductive dehalogenase-homologous genes in deep subseafloor sedimentary metagenomes.</title>
        <authorList>
            <person name="Kawai M."/>
            <person name="Futagami T."/>
            <person name="Toyoda A."/>
            <person name="Takaki Y."/>
            <person name="Nishi S."/>
            <person name="Hori S."/>
            <person name="Arai W."/>
            <person name="Tsubouchi T."/>
            <person name="Morono Y."/>
            <person name="Uchiyama I."/>
            <person name="Ito T."/>
            <person name="Fujiyama A."/>
            <person name="Inagaki F."/>
            <person name="Takami H."/>
        </authorList>
    </citation>
    <scope>NUCLEOTIDE SEQUENCE</scope>
    <source>
        <strain evidence="2">Expedition CK06-06</strain>
    </source>
</reference>